<keyword evidence="2" id="KW-1185">Reference proteome</keyword>
<gene>
    <name evidence="1" type="ORF">GL4_0600</name>
</gene>
<accession>A0A0A8JZ33</accession>
<name>A0A0A8JZ33_9HYPH</name>
<dbReference type="KEGG" id="mcg:GL4_0600"/>
<dbReference type="AlphaFoldDB" id="A0A0A8JZ33"/>
<proteinExistence type="predicted"/>
<dbReference type="HOGENOM" id="CLU_3312546_0_0_5"/>
<sequence>MQEANSGAPVVLVAADDLNAACLRRCGLSGAFVEGWSMQ</sequence>
<protein>
    <submittedName>
        <fullName evidence="1">Uncharacterized protein</fullName>
    </submittedName>
</protein>
<reference evidence="1 2" key="1">
    <citation type="submission" date="2014-09" db="EMBL/GenBank/DDBJ databases">
        <title>Genome sequencing of Methyloceanibacter caenitepidi Gela4.</title>
        <authorList>
            <person name="Takeuchi M."/>
            <person name="Susumu S."/>
            <person name="Kamagata Y."/>
            <person name="Oshima K."/>
            <person name="Hattori M."/>
            <person name="Iwasaki W."/>
        </authorList>
    </citation>
    <scope>NUCLEOTIDE SEQUENCE [LARGE SCALE GENOMIC DNA]</scope>
    <source>
        <strain evidence="1 2">Gela4</strain>
    </source>
</reference>
<organism evidence="1 2">
    <name type="scientific">Methyloceanibacter caenitepidi</name>
    <dbReference type="NCBI Taxonomy" id="1384459"/>
    <lineage>
        <taxon>Bacteria</taxon>
        <taxon>Pseudomonadati</taxon>
        <taxon>Pseudomonadota</taxon>
        <taxon>Alphaproteobacteria</taxon>
        <taxon>Hyphomicrobiales</taxon>
        <taxon>Hyphomicrobiaceae</taxon>
        <taxon>Methyloceanibacter</taxon>
    </lineage>
</organism>
<dbReference type="EMBL" id="AP014648">
    <property type="protein sequence ID" value="BAQ16063.1"/>
    <property type="molecule type" value="Genomic_DNA"/>
</dbReference>
<evidence type="ECO:0000313" key="2">
    <source>
        <dbReference type="Proteomes" id="UP000031643"/>
    </source>
</evidence>
<evidence type="ECO:0000313" key="1">
    <source>
        <dbReference type="EMBL" id="BAQ16063.1"/>
    </source>
</evidence>
<dbReference type="STRING" id="1384459.GL4_0600"/>
<dbReference type="Proteomes" id="UP000031643">
    <property type="component" value="Chromosome"/>
</dbReference>